<reference evidence="12 13" key="1">
    <citation type="journal article" date="2015" name="Genome Biol.">
        <title>Comparative genomics of Steinernema reveals deeply conserved gene regulatory networks.</title>
        <authorList>
            <person name="Dillman A.R."/>
            <person name="Macchietto M."/>
            <person name="Porter C.F."/>
            <person name="Rogers A."/>
            <person name="Williams B."/>
            <person name="Antoshechkin I."/>
            <person name="Lee M.M."/>
            <person name="Goodwin Z."/>
            <person name="Lu X."/>
            <person name="Lewis E.E."/>
            <person name="Goodrich-Blair H."/>
            <person name="Stock S.P."/>
            <person name="Adams B.J."/>
            <person name="Sternberg P.W."/>
            <person name="Mortazavi A."/>
        </authorList>
    </citation>
    <scope>NUCLEOTIDE SEQUENCE [LARGE SCALE GENOMIC DNA]</scope>
    <source>
        <strain evidence="12 13">ALL</strain>
    </source>
</reference>
<feature type="transmembrane region" description="Helical" evidence="11">
    <location>
        <begin position="235"/>
        <end position="254"/>
    </location>
</feature>
<keyword evidence="5 11" id="KW-0812">Transmembrane</keyword>
<keyword evidence="10 11" id="KW-0275">Fatty acid biosynthesis</keyword>
<dbReference type="Pfam" id="PF01151">
    <property type="entry name" value="ELO"/>
    <property type="match status" value="1"/>
</dbReference>
<dbReference type="AlphaFoldDB" id="A0A4U5MQ21"/>
<dbReference type="GO" id="GO:0005789">
    <property type="term" value="C:endoplasmic reticulum membrane"/>
    <property type="evidence" value="ECO:0007669"/>
    <property type="project" value="TreeGrafter"/>
</dbReference>
<keyword evidence="3 11" id="KW-0444">Lipid biosynthesis</keyword>
<dbReference type="EMBL" id="AZBU02000006">
    <property type="protein sequence ID" value="TKR71756.1"/>
    <property type="molecule type" value="Genomic_DNA"/>
</dbReference>
<evidence type="ECO:0000256" key="2">
    <source>
        <dbReference type="ARBA" id="ARBA00005194"/>
    </source>
</evidence>
<evidence type="ECO:0000256" key="5">
    <source>
        <dbReference type="ARBA" id="ARBA00022692"/>
    </source>
</evidence>
<dbReference type="GO" id="GO:0042761">
    <property type="term" value="P:very long-chain fatty acid biosynthetic process"/>
    <property type="evidence" value="ECO:0007669"/>
    <property type="project" value="TreeGrafter"/>
</dbReference>
<comment type="catalytic activity">
    <reaction evidence="11">
        <text>a very-long-chain acyl-CoA + malonyl-CoA + H(+) = a very-long-chain 3-oxoacyl-CoA + CO2 + CoA</text>
        <dbReference type="Rhea" id="RHEA:32727"/>
        <dbReference type="ChEBI" id="CHEBI:15378"/>
        <dbReference type="ChEBI" id="CHEBI:16526"/>
        <dbReference type="ChEBI" id="CHEBI:57287"/>
        <dbReference type="ChEBI" id="CHEBI:57384"/>
        <dbReference type="ChEBI" id="CHEBI:90725"/>
        <dbReference type="ChEBI" id="CHEBI:90736"/>
        <dbReference type="EC" id="2.3.1.199"/>
    </reaction>
</comment>
<proteinExistence type="inferred from homology"/>
<feature type="transmembrane region" description="Helical" evidence="11">
    <location>
        <begin position="138"/>
        <end position="158"/>
    </location>
</feature>
<evidence type="ECO:0000256" key="9">
    <source>
        <dbReference type="ARBA" id="ARBA00023136"/>
    </source>
</evidence>
<dbReference type="InterPro" id="IPR030457">
    <property type="entry name" value="ELO_CS"/>
</dbReference>
<protein>
    <recommendedName>
        <fullName evidence="11">Elongation of very long chain fatty acids protein</fullName>
        <ecNumber evidence="11">2.3.1.199</ecNumber>
    </recommendedName>
    <alternativeName>
        <fullName evidence="11">Very-long-chain 3-oxoacyl-CoA synthase</fullName>
    </alternativeName>
</protein>
<feature type="transmembrane region" description="Helical" evidence="11">
    <location>
        <begin position="164"/>
        <end position="189"/>
    </location>
</feature>
<gene>
    <name evidence="12" type="ORF">L596_019304</name>
</gene>
<keyword evidence="13" id="KW-1185">Reference proteome</keyword>
<dbReference type="PANTHER" id="PTHR11157:SF26">
    <property type="entry name" value="ELONGATION OF LONG CHAIN FATTY ACIDS PROTEIN 1"/>
    <property type="match status" value="1"/>
</dbReference>
<evidence type="ECO:0000256" key="3">
    <source>
        <dbReference type="ARBA" id="ARBA00022516"/>
    </source>
</evidence>
<dbReference type="PROSITE" id="PS01188">
    <property type="entry name" value="ELO"/>
    <property type="match status" value="1"/>
</dbReference>
<feature type="transmembrane region" description="Helical" evidence="11">
    <location>
        <begin position="63"/>
        <end position="83"/>
    </location>
</feature>
<evidence type="ECO:0000256" key="4">
    <source>
        <dbReference type="ARBA" id="ARBA00022679"/>
    </source>
</evidence>
<dbReference type="Proteomes" id="UP000298663">
    <property type="component" value="Unassembled WGS sequence"/>
</dbReference>
<keyword evidence="8 11" id="KW-0443">Lipid metabolism</keyword>
<dbReference type="PANTHER" id="PTHR11157">
    <property type="entry name" value="FATTY ACID ACYL TRANSFERASE-RELATED"/>
    <property type="match status" value="1"/>
</dbReference>
<dbReference type="InterPro" id="IPR002076">
    <property type="entry name" value="ELO_fam"/>
</dbReference>
<dbReference type="UniPathway" id="UPA00094"/>
<dbReference type="GO" id="GO:0009922">
    <property type="term" value="F:fatty acid elongase activity"/>
    <property type="evidence" value="ECO:0007669"/>
    <property type="project" value="UniProtKB-EC"/>
</dbReference>
<evidence type="ECO:0000256" key="10">
    <source>
        <dbReference type="ARBA" id="ARBA00023160"/>
    </source>
</evidence>
<evidence type="ECO:0000256" key="11">
    <source>
        <dbReference type="RuleBase" id="RU361115"/>
    </source>
</evidence>
<evidence type="ECO:0000313" key="12">
    <source>
        <dbReference type="EMBL" id="TKR71756.1"/>
    </source>
</evidence>
<dbReference type="EC" id="2.3.1.199" evidence="11"/>
<evidence type="ECO:0000256" key="6">
    <source>
        <dbReference type="ARBA" id="ARBA00022832"/>
    </source>
</evidence>
<dbReference type="STRING" id="34508.A0A4U5MQ21"/>
<comment type="caution">
    <text evidence="12">The sequence shown here is derived from an EMBL/GenBank/DDBJ whole genome shotgun (WGS) entry which is preliminary data.</text>
</comment>
<feature type="transmembrane region" description="Helical" evidence="11">
    <location>
        <begin position="32"/>
        <end position="51"/>
    </location>
</feature>
<feature type="transmembrane region" description="Helical" evidence="11">
    <location>
        <begin position="95"/>
        <end position="117"/>
    </location>
</feature>
<dbReference type="OrthoDB" id="10259681at2759"/>
<keyword evidence="7 11" id="KW-1133">Transmembrane helix</keyword>
<evidence type="ECO:0000256" key="8">
    <source>
        <dbReference type="ARBA" id="ARBA00023098"/>
    </source>
</evidence>
<dbReference type="GO" id="GO:0019367">
    <property type="term" value="P:fatty acid elongation, saturated fatty acid"/>
    <property type="evidence" value="ECO:0007669"/>
    <property type="project" value="TreeGrafter"/>
</dbReference>
<comment type="similarity">
    <text evidence="11">Belongs to the ELO family.</text>
</comment>
<dbReference type="GO" id="GO:0034625">
    <property type="term" value="P:fatty acid elongation, monounsaturated fatty acid"/>
    <property type="evidence" value="ECO:0007669"/>
    <property type="project" value="TreeGrafter"/>
</dbReference>
<dbReference type="GO" id="GO:0034626">
    <property type="term" value="P:fatty acid elongation, polyunsaturated fatty acid"/>
    <property type="evidence" value="ECO:0007669"/>
    <property type="project" value="TreeGrafter"/>
</dbReference>
<comment type="subcellular location">
    <subcellularLocation>
        <location evidence="1">Membrane</location>
        <topology evidence="1">Multi-pass membrane protein</topology>
    </subcellularLocation>
</comment>
<accession>A0A4U5MQ21</accession>
<name>A0A4U5MQ21_STECR</name>
<keyword evidence="6 11" id="KW-0276">Fatty acid metabolism</keyword>
<evidence type="ECO:0000256" key="1">
    <source>
        <dbReference type="ARBA" id="ARBA00004141"/>
    </source>
</evidence>
<organism evidence="12 13">
    <name type="scientific">Steinernema carpocapsae</name>
    <name type="common">Entomopathogenic nematode</name>
    <dbReference type="NCBI Taxonomy" id="34508"/>
    <lineage>
        <taxon>Eukaryota</taxon>
        <taxon>Metazoa</taxon>
        <taxon>Ecdysozoa</taxon>
        <taxon>Nematoda</taxon>
        <taxon>Chromadorea</taxon>
        <taxon>Rhabditida</taxon>
        <taxon>Tylenchina</taxon>
        <taxon>Panagrolaimomorpha</taxon>
        <taxon>Strongyloidoidea</taxon>
        <taxon>Steinernematidae</taxon>
        <taxon>Steinernema</taxon>
    </lineage>
</organism>
<keyword evidence="4 11" id="KW-0808">Transferase</keyword>
<sequence length="271" mass="31304">MSRSIVARLARTPLEPYDHQKARKLMLDFQPYAAAASAIYVVAVFGIQRLMRHREPFQLKWPLVLWNATLAVFSGFGFFYSFSDIFEMALEHNSVSATYCLLGSALTGKNGIWGFLFTVSKLYEFGDTFFIVLRKKKLIFLHWYHHIATLNYVVYAYAGNNTFTTWFLCLNFGIHTLMYTYFMVTALGVKLPGFVSRSITTLQLVQFSTTLFVMAHIGVLKFLYDVPCHFDNLAWLLAVVMTLSYFILFVNFFYKAYVKNGKSAREEKKTK</sequence>
<reference evidence="12 13" key="2">
    <citation type="journal article" date="2019" name="G3 (Bethesda)">
        <title>Hybrid Assembly of the Genome of the Entomopathogenic Nematode Steinernema carpocapsae Identifies the X-Chromosome.</title>
        <authorList>
            <person name="Serra L."/>
            <person name="Macchietto M."/>
            <person name="Macias-Munoz A."/>
            <person name="McGill C.J."/>
            <person name="Rodriguez I.M."/>
            <person name="Rodriguez B."/>
            <person name="Murad R."/>
            <person name="Mortazavi A."/>
        </authorList>
    </citation>
    <scope>NUCLEOTIDE SEQUENCE [LARGE SCALE GENOMIC DNA]</scope>
    <source>
        <strain evidence="12 13">ALL</strain>
    </source>
</reference>
<comment type="pathway">
    <text evidence="2">Lipid metabolism; fatty acid biosynthesis.</text>
</comment>
<keyword evidence="9 11" id="KW-0472">Membrane</keyword>
<evidence type="ECO:0000256" key="7">
    <source>
        <dbReference type="ARBA" id="ARBA00022989"/>
    </source>
</evidence>
<feature type="transmembrane region" description="Helical" evidence="11">
    <location>
        <begin position="201"/>
        <end position="223"/>
    </location>
</feature>
<dbReference type="GO" id="GO:0030148">
    <property type="term" value="P:sphingolipid biosynthetic process"/>
    <property type="evidence" value="ECO:0007669"/>
    <property type="project" value="TreeGrafter"/>
</dbReference>
<evidence type="ECO:0000313" key="13">
    <source>
        <dbReference type="Proteomes" id="UP000298663"/>
    </source>
</evidence>